<dbReference type="GO" id="GO:0010125">
    <property type="term" value="P:mycothiol biosynthetic process"/>
    <property type="evidence" value="ECO:0007669"/>
    <property type="project" value="UniProtKB-UniRule"/>
</dbReference>
<organism evidence="5 6">
    <name type="scientific">Lolliginicoccus lacisalsi</name>
    <dbReference type="NCBI Taxonomy" id="2742202"/>
    <lineage>
        <taxon>Bacteria</taxon>
        <taxon>Bacillati</taxon>
        <taxon>Actinomycetota</taxon>
        <taxon>Actinomycetes</taxon>
        <taxon>Mycobacteriales</taxon>
        <taxon>Hoyosellaceae</taxon>
        <taxon>Lolliginicoccus</taxon>
    </lineage>
</organism>
<evidence type="ECO:0000313" key="5">
    <source>
        <dbReference type="EMBL" id="MBD8506268.1"/>
    </source>
</evidence>
<dbReference type="NCBIfam" id="TIGR03445">
    <property type="entry name" value="mycothiol_MshB"/>
    <property type="match status" value="1"/>
</dbReference>
<dbReference type="PANTHER" id="PTHR12993">
    <property type="entry name" value="N-ACETYLGLUCOSAMINYL-PHOSPHATIDYLINOSITOL DE-N-ACETYLASE-RELATED"/>
    <property type="match status" value="1"/>
</dbReference>
<feature type="binding site" evidence="4">
    <location>
        <position position="22"/>
    </location>
    <ligand>
        <name>Zn(2+)</name>
        <dbReference type="ChEBI" id="CHEBI:29105"/>
    </ligand>
</feature>
<evidence type="ECO:0000256" key="1">
    <source>
        <dbReference type="ARBA" id="ARBA00022723"/>
    </source>
</evidence>
<protein>
    <recommendedName>
        <fullName evidence="4">1D-myo-inositol 2-acetamido-2-deoxy-alpha-D-glucopyranoside deacetylase</fullName>
        <shortName evidence="4">GlcNAc-Ins deacetylase</shortName>
        <ecNumber evidence="4">3.5.1.103</ecNumber>
    </recommendedName>
    <alternativeName>
        <fullName evidence="4">N-acetyl-1-D-myo-inositol-2-amino-2-deoxy-alpha-D-glucopyranoside deacetylase</fullName>
    </alternativeName>
</protein>
<dbReference type="Proteomes" id="UP000642993">
    <property type="component" value="Unassembled WGS sequence"/>
</dbReference>
<feature type="binding site" evidence="4">
    <location>
        <position position="19"/>
    </location>
    <ligand>
        <name>Zn(2+)</name>
        <dbReference type="ChEBI" id="CHEBI:29105"/>
    </ligand>
</feature>
<keyword evidence="6" id="KW-1185">Reference proteome</keyword>
<dbReference type="HAMAP" id="MF_01696">
    <property type="entry name" value="MshB"/>
    <property type="match status" value="1"/>
</dbReference>
<sequence>MTRSRTTSAARRLMLVHAHPDDETLITGGTIAAACDAGIEVLVVTCTLGEEGEIIGDELAGLAAQHADQLGGYRYWELQRALSALEAPESRGRVRGVFLGGAGRWRDSGMAGTDGSRNPRAFINAPLVDTASALAALIQDFQPHVVTTYDPNGTYGHPDHIRVHEVTHRAVELAAASARGWDVPRLYWSVIGHQAFQENAARLSGVPADWVREPGGGLGLFPDEQITTRIDVRDQRDRKAAALQCHATQIMVDLPNRAFALSNWVAQPIMDEEHFVLVRTTGHPVPDGQAAHGLFAGPGPT</sequence>
<dbReference type="Pfam" id="PF02585">
    <property type="entry name" value="PIG-L"/>
    <property type="match status" value="1"/>
</dbReference>
<accession>A0A927PL05</accession>
<comment type="similarity">
    <text evidence="4">Belongs to the MshB deacetylase family.</text>
</comment>
<feature type="binding site" evidence="4">
    <location>
        <position position="160"/>
    </location>
    <ligand>
        <name>Zn(2+)</name>
        <dbReference type="ChEBI" id="CHEBI:29105"/>
    </ligand>
</feature>
<evidence type="ECO:0000256" key="2">
    <source>
        <dbReference type="ARBA" id="ARBA00022801"/>
    </source>
</evidence>
<dbReference type="EC" id="3.5.1.103" evidence="4"/>
<keyword evidence="3 4" id="KW-0862">Zinc</keyword>
<dbReference type="EMBL" id="JACYWE010000003">
    <property type="protein sequence ID" value="MBD8506268.1"/>
    <property type="molecule type" value="Genomic_DNA"/>
</dbReference>
<reference evidence="5" key="1">
    <citation type="submission" date="2020-09" db="EMBL/GenBank/DDBJ databases">
        <title>Hoyosella lacisalsi sp. nov., a halotolerant actinobacterium isolated from soil of Lake Gudzhirganskoe.</title>
        <authorList>
            <person name="Yang Q."/>
            <person name="Guo P.Y."/>
            <person name="Liu S.W."/>
            <person name="Li F.N."/>
            <person name="Sun C.H."/>
        </authorList>
    </citation>
    <scope>NUCLEOTIDE SEQUENCE</scope>
    <source>
        <strain evidence="5">G463</strain>
    </source>
</reference>
<dbReference type="AlphaFoldDB" id="A0A927PL05"/>
<evidence type="ECO:0000313" key="6">
    <source>
        <dbReference type="Proteomes" id="UP000642993"/>
    </source>
</evidence>
<dbReference type="InterPro" id="IPR003737">
    <property type="entry name" value="GlcNAc_PI_deacetylase-related"/>
</dbReference>
<gene>
    <name evidence="4 5" type="primary">mshB</name>
    <name evidence="5" type="ORF">HT102_07210</name>
</gene>
<comment type="caution">
    <text evidence="5">The sequence shown here is derived from an EMBL/GenBank/DDBJ whole genome shotgun (WGS) entry which is preliminary data.</text>
</comment>
<keyword evidence="1 4" id="KW-0479">Metal-binding</keyword>
<evidence type="ECO:0000256" key="3">
    <source>
        <dbReference type="ARBA" id="ARBA00022833"/>
    </source>
</evidence>
<evidence type="ECO:0000256" key="4">
    <source>
        <dbReference type="HAMAP-Rule" id="MF_01696"/>
    </source>
</evidence>
<dbReference type="InterPro" id="IPR024078">
    <property type="entry name" value="LmbE-like_dom_sf"/>
</dbReference>
<comment type="catalytic activity">
    <reaction evidence="4">
        <text>1D-myo-inositol 2-acetamido-2-deoxy-alpha-D-glucopyranoside + H2O = 1D-myo-inositol 2-amino-2-deoxy-alpha-D-glucopyranoside + acetate</text>
        <dbReference type="Rhea" id="RHEA:26180"/>
        <dbReference type="ChEBI" id="CHEBI:15377"/>
        <dbReference type="ChEBI" id="CHEBI:30089"/>
        <dbReference type="ChEBI" id="CHEBI:52442"/>
        <dbReference type="ChEBI" id="CHEBI:58886"/>
        <dbReference type="EC" id="3.5.1.103"/>
    </reaction>
</comment>
<name>A0A927PL05_9ACTN</name>
<dbReference type="GO" id="GO:0008270">
    <property type="term" value="F:zinc ion binding"/>
    <property type="evidence" value="ECO:0007669"/>
    <property type="project" value="UniProtKB-UniRule"/>
</dbReference>
<proteinExistence type="inferred from homology"/>
<comment type="function">
    <text evidence="4">Catalyzes the deacetylation of 1D-myo-inositol 2-acetamido-2-deoxy-alpha-D-glucopyranoside (GlcNAc-Ins) in the mycothiol biosynthesis pathway.</text>
</comment>
<dbReference type="PROSITE" id="PS51257">
    <property type="entry name" value="PROKAR_LIPOPROTEIN"/>
    <property type="match status" value="1"/>
</dbReference>
<dbReference type="PANTHER" id="PTHR12993:SF26">
    <property type="entry name" value="1D-MYO-INOSITOL 2-ACETAMIDO-2-DEOXY-ALPHA-D-GLUCOPYRANOSIDE DEACETYLASE"/>
    <property type="match status" value="1"/>
</dbReference>
<dbReference type="GO" id="GO:0035595">
    <property type="term" value="F:N-acetylglucosaminylinositol deacetylase activity"/>
    <property type="evidence" value="ECO:0007669"/>
    <property type="project" value="UniProtKB-EC"/>
</dbReference>
<keyword evidence="2 4" id="KW-0378">Hydrolase</keyword>
<dbReference type="RefSeq" id="WP_192038716.1">
    <property type="nucleotide sequence ID" value="NZ_JACYWE010000003.1"/>
</dbReference>
<comment type="cofactor">
    <cofactor evidence="4">
        <name>Zn(2+)</name>
        <dbReference type="ChEBI" id="CHEBI:29105"/>
    </cofactor>
    <text evidence="4">Binds 1 zinc ion per subunit.</text>
</comment>
<dbReference type="InterPro" id="IPR017810">
    <property type="entry name" value="Mycothiol_biosynthesis_MshB"/>
</dbReference>
<dbReference type="SUPFAM" id="SSF102588">
    <property type="entry name" value="LmbE-like"/>
    <property type="match status" value="1"/>
</dbReference>
<dbReference type="Gene3D" id="3.40.50.10320">
    <property type="entry name" value="LmbE-like"/>
    <property type="match status" value="1"/>
</dbReference>